<gene>
    <name evidence="9" type="primary">epsF</name>
    <name evidence="9" type="ORF">NCTC4824_01727</name>
</gene>
<comment type="similarity">
    <text evidence="2">Belongs to the GSP F family.</text>
</comment>
<evidence type="ECO:0000256" key="3">
    <source>
        <dbReference type="ARBA" id="ARBA00022475"/>
    </source>
</evidence>
<dbReference type="PANTHER" id="PTHR30012">
    <property type="entry name" value="GENERAL SECRETION PATHWAY PROTEIN"/>
    <property type="match status" value="1"/>
</dbReference>
<evidence type="ECO:0000256" key="5">
    <source>
        <dbReference type="ARBA" id="ARBA00022989"/>
    </source>
</evidence>
<accession>A0A2X4VZ86</accession>
<dbReference type="NCBIfam" id="NF041012">
    <property type="entry name" value="T4P_ComGB"/>
    <property type="match status" value="1"/>
</dbReference>
<keyword evidence="4 7" id="KW-0812">Transmembrane</keyword>
<dbReference type="Pfam" id="PF00482">
    <property type="entry name" value="T2SSF"/>
    <property type="match status" value="2"/>
</dbReference>
<keyword evidence="3" id="KW-1003">Cell membrane</keyword>
<evidence type="ECO:0000256" key="1">
    <source>
        <dbReference type="ARBA" id="ARBA00004651"/>
    </source>
</evidence>
<evidence type="ECO:0000313" key="9">
    <source>
        <dbReference type="EMBL" id="SQI56083.1"/>
    </source>
</evidence>
<name>A0A2X4VZ86_LEDLE</name>
<dbReference type="Proteomes" id="UP000249134">
    <property type="component" value="Chromosome 1"/>
</dbReference>
<dbReference type="STRING" id="1348624.GCA_001591545_00806"/>
<evidence type="ECO:0000256" key="6">
    <source>
        <dbReference type="ARBA" id="ARBA00023136"/>
    </source>
</evidence>
<evidence type="ECO:0000313" key="10">
    <source>
        <dbReference type="Proteomes" id="UP000249134"/>
    </source>
</evidence>
<dbReference type="AlphaFoldDB" id="A0A2X4VZ86"/>
<dbReference type="InterPro" id="IPR018076">
    <property type="entry name" value="T2SS_GspF_dom"/>
</dbReference>
<keyword evidence="5 7" id="KW-1133">Transmembrane helix</keyword>
<comment type="subcellular location">
    <subcellularLocation>
        <location evidence="1">Cell membrane</location>
        <topology evidence="1">Multi-pass membrane protein</topology>
    </subcellularLocation>
</comment>
<proteinExistence type="inferred from homology"/>
<dbReference type="KEGG" id="blen:NCTC4824_01727"/>
<keyword evidence="10" id="KW-1185">Reference proteome</keyword>
<dbReference type="InterPro" id="IPR003004">
    <property type="entry name" value="GspF/PilC"/>
</dbReference>
<reference evidence="9 10" key="1">
    <citation type="submission" date="2018-06" db="EMBL/GenBank/DDBJ databases">
        <authorList>
            <consortium name="Pathogen Informatics"/>
            <person name="Doyle S."/>
        </authorList>
    </citation>
    <scope>NUCLEOTIDE SEQUENCE [LARGE SCALE GENOMIC DNA]</scope>
    <source>
        <strain evidence="9 10">NCTC4824</strain>
    </source>
</reference>
<dbReference type="InterPro" id="IPR047692">
    <property type="entry name" value="T4P_ComGB"/>
</dbReference>
<dbReference type="PRINTS" id="PR00812">
    <property type="entry name" value="BCTERIALGSPF"/>
</dbReference>
<dbReference type="GO" id="GO:0005886">
    <property type="term" value="C:plasma membrane"/>
    <property type="evidence" value="ECO:0007669"/>
    <property type="project" value="UniProtKB-SubCell"/>
</dbReference>
<dbReference type="InterPro" id="IPR042094">
    <property type="entry name" value="T2SS_GspF_sf"/>
</dbReference>
<feature type="transmembrane region" description="Helical" evidence="7">
    <location>
        <begin position="172"/>
        <end position="194"/>
    </location>
</feature>
<feature type="transmembrane region" description="Helical" evidence="7">
    <location>
        <begin position="327"/>
        <end position="348"/>
    </location>
</feature>
<dbReference type="Gene3D" id="1.20.81.30">
    <property type="entry name" value="Type II secretion system (T2SS), domain F"/>
    <property type="match status" value="2"/>
</dbReference>
<sequence>MATFLSKNINTGYLKNRLTLKEQGGALIRISDMLINGFTLNEALVFQSRLNRKHEDLYMRMIDGIQGGKPPYEVLSECHFDNQACAQLFFADKHGYIAEALKESGEYLLRKTSERKKLFNLMQYPLILLFVLVIIGILMQWLLLPRFKTLYSSMDFQPGVGITLILHLTQNISIYFTSLILAISAVFIVIKTVINKKTAIEKASFYSRVPLIHSFYTLYQTVFLSREWSFLLKSGFSMNEVIKIMEAQNFRPLLRETAEEIKDLLMLGYSFSDAISELPYIEEELKVIIAHGEQNGRLDSELQYFSQICLQTLEEKTIKVFQIIQPIIFVLIGLIVITVYMSIFLPMFQMIESI</sequence>
<evidence type="ECO:0000256" key="4">
    <source>
        <dbReference type="ARBA" id="ARBA00022692"/>
    </source>
</evidence>
<dbReference type="EMBL" id="LS483476">
    <property type="protein sequence ID" value="SQI56083.1"/>
    <property type="molecule type" value="Genomic_DNA"/>
</dbReference>
<feature type="transmembrane region" description="Helical" evidence="7">
    <location>
        <begin position="124"/>
        <end position="144"/>
    </location>
</feature>
<evidence type="ECO:0000256" key="7">
    <source>
        <dbReference type="SAM" id="Phobius"/>
    </source>
</evidence>
<evidence type="ECO:0000259" key="8">
    <source>
        <dbReference type="Pfam" id="PF00482"/>
    </source>
</evidence>
<keyword evidence="6 7" id="KW-0472">Membrane</keyword>
<evidence type="ECO:0000256" key="2">
    <source>
        <dbReference type="ARBA" id="ARBA00005745"/>
    </source>
</evidence>
<feature type="domain" description="Type II secretion system protein GspF" evidence="8">
    <location>
        <begin position="225"/>
        <end position="346"/>
    </location>
</feature>
<dbReference type="PANTHER" id="PTHR30012:SF0">
    <property type="entry name" value="TYPE II SECRETION SYSTEM PROTEIN F-RELATED"/>
    <property type="match status" value="1"/>
</dbReference>
<feature type="domain" description="Type II secretion system protein GspF" evidence="8">
    <location>
        <begin position="29"/>
        <end position="145"/>
    </location>
</feature>
<protein>
    <submittedName>
        <fullName evidence="9">Type II secretion system protein</fullName>
    </submittedName>
</protein>
<organism evidence="9 10">
    <name type="scientific">Lederbergia lenta</name>
    <name type="common">Bacillus lentus</name>
    <dbReference type="NCBI Taxonomy" id="1467"/>
    <lineage>
        <taxon>Bacteria</taxon>
        <taxon>Bacillati</taxon>
        <taxon>Bacillota</taxon>
        <taxon>Bacilli</taxon>
        <taxon>Bacillales</taxon>
        <taxon>Bacillaceae</taxon>
        <taxon>Lederbergia</taxon>
    </lineage>
</organism>